<sequence length="152" mass="16145">MTENQLKNLGIELPAYQPPAWAYQSVTQHNGVGYVSGHVPMTGDVVLHPGKVGDDVTLEQAAEAARLATLNALASLQFALGSLDRVRQILKVVVFVASAKGFNQQPRVADVVSNLLREIFGEAGVHARSAVGVAELPRNSAVEVELVVALQP</sequence>
<dbReference type="Gene3D" id="3.30.1330.40">
    <property type="entry name" value="RutC-like"/>
    <property type="match status" value="1"/>
</dbReference>
<dbReference type="InterPro" id="IPR013813">
    <property type="entry name" value="Endoribo_LPSP/chorism_mut-like"/>
</dbReference>
<gene>
    <name evidence="2" type="ORF">AWB69_05694</name>
</gene>
<reference evidence="2 3" key="1">
    <citation type="submission" date="2016-01" db="EMBL/GenBank/DDBJ databases">
        <authorList>
            <person name="Oliw E.H."/>
        </authorList>
    </citation>
    <scope>NUCLEOTIDE SEQUENCE [LARGE SCALE GENOMIC DNA]</scope>
    <source>
        <strain evidence="2">LMG 27134</strain>
    </source>
</reference>
<dbReference type="PANTHER" id="PTHR43760">
    <property type="entry name" value="ENDORIBONUCLEASE-RELATED"/>
    <property type="match status" value="1"/>
</dbReference>
<evidence type="ECO:0000313" key="3">
    <source>
        <dbReference type="Proteomes" id="UP000054683"/>
    </source>
</evidence>
<dbReference type="SUPFAM" id="SSF55298">
    <property type="entry name" value="YjgF-like"/>
    <property type="match status" value="1"/>
</dbReference>
<proteinExistence type="predicted"/>
<protein>
    <submittedName>
        <fullName evidence="2">L-PSP family endoribonuclease</fullName>
    </submittedName>
</protein>
<dbReference type="InterPro" id="IPR035959">
    <property type="entry name" value="RutC-like_sf"/>
</dbReference>
<feature type="domain" description="Endoribonuclease L-PSP/chorismate mutase-like" evidence="1">
    <location>
        <begin position="5"/>
        <end position="147"/>
    </location>
</feature>
<dbReference type="EMBL" id="FCOK02000046">
    <property type="protein sequence ID" value="SAL53831.1"/>
    <property type="molecule type" value="Genomic_DNA"/>
</dbReference>
<evidence type="ECO:0000313" key="2">
    <source>
        <dbReference type="EMBL" id="SAL53831.1"/>
    </source>
</evidence>
<dbReference type="RefSeq" id="WP_062090050.1">
    <property type="nucleotide sequence ID" value="NZ_FCOK02000046.1"/>
</dbReference>
<organism evidence="2 3">
    <name type="scientific">Caballeronia udeis</name>
    <dbReference type="NCBI Taxonomy" id="1232866"/>
    <lineage>
        <taxon>Bacteria</taxon>
        <taxon>Pseudomonadati</taxon>
        <taxon>Pseudomonadota</taxon>
        <taxon>Betaproteobacteria</taxon>
        <taxon>Burkholderiales</taxon>
        <taxon>Burkholderiaceae</taxon>
        <taxon>Caballeronia</taxon>
    </lineage>
</organism>
<dbReference type="Pfam" id="PF14588">
    <property type="entry name" value="YjgF_endoribonc"/>
    <property type="match status" value="1"/>
</dbReference>
<dbReference type="PANTHER" id="PTHR43760:SF1">
    <property type="entry name" value="ENDORIBONUCLEASE L-PSP_CHORISMATE MUTASE-LIKE DOMAIN-CONTAINING PROTEIN"/>
    <property type="match status" value="1"/>
</dbReference>
<dbReference type="Proteomes" id="UP000054683">
    <property type="component" value="Unassembled WGS sequence"/>
</dbReference>
<dbReference type="AlphaFoldDB" id="A0A158ICH7"/>
<dbReference type="OrthoDB" id="9806350at2"/>
<name>A0A158ICH7_9BURK</name>
<evidence type="ECO:0000259" key="1">
    <source>
        <dbReference type="Pfam" id="PF14588"/>
    </source>
</evidence>
<dbReference type="CDD" id="cd02199">
    <property type="entry name" value="YjgF_YER057c_UK114_like_1"/>
    <property type="match status" value="1"/>
</dbReference>
<accession>A0A158ICH7</accession>